<feature type="compositionally biased region" description="Polar residues" evidence="2">
    <location>
        <begin position="224"/>
        <end position="236"/>
    </location>
</feature>
<feature type="compositionally biased region" description="Low complexity" evidence="2">
    <location>
        <begin position="498"/>
        <end position="521"/>
    </location>
</feature>
<dbReference type="AlphaFoldDB" id="A0A5C3L095"/>
<evidence type="ECO:0000313" key="4">
    <source>
        <dbReference type="EMBL" id="TFK26135.1"/>
    </source>
</evidence>
<sequence length="808" mass="85407">MFPLRDNQGGNGTSEGSGLHGEARGNQRPDMGASIGTHGSHRGSTMSMARSSSRGSINVNTATSPANNVGPNRALFIPSSPMQPSSPNSQLTMQLLGNLMQMQGLDGGGFSLPSSAIPVGTTSSGGSDNMNFGLGGMSFGQQQSNNSQDILSSPFLGNAMHSQSGGAVSLPSAAVLEQQIKLQQLQQLQQLQNQIFQQQMAIISQSPVLNKSTNVDVDHHYHQHASTSQAQNSFSGLPTPGPSTELRPTQPHPMEFVSPMQLNYNMDPDNSNSQDHSHSQSHTPPDNYTPHEDTFSQPLPSPLVSQSNLGYHQSHMHSTMHRGVSSAPEHLAFDIRSGPSGRDFDIDISPLTSPWLGAYGGAGPSHSVSNGSTNLRNSHPGLRNVRNVHSVDGDRLSRKRTASPDETSLHARKKHSPAIGPTPANVGSSMLPPQSPNPSGPSISRKPSISNRGSKSTSSTPLLRGTRNRSKSSVAAPIQMTPIHAPNLEEGSNASGNPLSSDSSLPAAPDDSPSPVDLSVPPSGPSATAIEHANAAMSDSGGSIDGFAAGTTRLYPVTPASIMNLGRLGMSTNPAEPTTKPSMTSVTTRGKGKAKESNGKGSKVNAAPSLKAILPAGDPNNATNSMEGSPDVGTGQKKSSHKAAEQKRRDSLKTTFDDLRKLLPPIAFEDTIEEEGGKDKVLPVRGPLLPGALPPRGPPKVGGDGPNKGISKLQLLICGNQYIRTLKGRLDRRDQEIEKLRNEVRRLRNKVGVLNGEGWDTGMDVDSEKLDDGLEDELDLEKDLDAIEGMTVRIGRVQRGVDDDDDDE</sequence>
<dbReference type="InterPro" id="IPR036638">
    <property type="entry name" value="HLH_DNA-bd_sf"/>
</dbReference>
<reference evidence="4 5" key="1">
    <citation type="journal article" date="2019" name="Nat. Ecol. Evol.">
        <title>Megaphylogeny resolves global patterns of mushroom evolution.</title>
        <authorList>
            <person name="Varga T."/>
            <person name="Krizsan K."/>
            <person name="Foldi C."/>
            <person name="Dima B."/>
            <person name="Sanchez-Garcia M."/>
            <person name="Sanchez-Ramirez S."/>
            <person name="Szollosi G.J."/>
            <person name="Szarkandi J.G."/>
            <person name="Papp V."/>
            <person name="Albert L."/>
            <person name="Andreopoulos W."/>
            <person name="Angelini C."/>
            <person name="Antonin V."/>
            <person name="Barry K.W."/>
            <person name="Bougher N.L."/>
            <person name="Buchanan P."/>
            <person name="Buyck B."/>
            <person name="Bense V."/>
            <person name="Catcheside P."/>
            <person name="Chovatia M."/>
            <person name="Cooper J."/>
            <person name="Damon W."/>
            <person name="Desjardin D."/>
            <person name="Finy P."/>
            <person name="Geml J."/>
            <person name="Haridas S."/>
            <person name="Hughes K."/>
            <person name="Justo A."/>
            <person name="Karasinski D."/>
            <person name="Kautmanova I."/>
            <person name="Kiss B."/>
            <person name="Kocsube S."/>
            <person name="Kotiranta H."/>
            <person name="LaButti K.M."/>
            <person name="Lechner B.E."/>
            <person name="Liimatainen K."/>
            <person name="Lipzen A."/>
            <person name="Lukacs Z."/>
            <person name="Mihaltcheva S."/>
            <person name="Morgado L.N."/>
            <person name="Niskanen T."/>
            <person name="Noordeloos M.E."/>
            <person name="Ohm R.A."/>
            <person name="Ortiz-Santana B."/>
            <person name="Ovrebo C."/>
            <person name="Racz N."/>
            <person name="Riley R."/>
            <person name="Savchenko A."/>
            <person name="Shiryaev A."/>
            <person name="Soop K."/>
            <person name="Spirin V."/>
            <person name="Szebenyi C."/>
            <person name="Tomsovsky M."/>
            <person name="Tulloss R.E."/>
            <person name="Uehling J."/>
            <person name="Grigoriev I.V."/>
            <person name="Vagvolgyi C."/>
            <person name="Papp T."/>
            <person name="Martin F.M."/>
            <person name="Miettinen O."/>
            <person name="Hibbett D.S."/>
            <person name="Nagy L.G."/>
        </authorList>
    </citation>
    <scope>NUCLEOTIDE SEQUENCE [LARGE SCALE GENOMIC DNA]</scope>
    <source>
        <strain evidence="4 5">CBS 121175</strain>
    </source>
</reference>
<feature type="coiled-coil region" evidence="1">
    <location>
        <begin position="723"/>
        <end position="757"/>
    </location>
</feature>
<organism evidence="4 5">
    <name type="scientific">Coprinopsis marcescibilis</name>
    <name type="common">Agaric fungus</name>
    <name type="synonym">Psathyrella marcescibilis</name>
    <dbReference type="NCBI Taxonomy" id="230819"/>
    <lineage>
        <taxon>Eukaryota</taxon>
        <taxon>Fungi</taxon>
        <taxon>Dikarya</taxon>
        <taxon>Basidiomycota</taxon>
        <taxon>Agaricomycotina</taxon>
        <taxon>Agaricomycetes</taxon>
        <taxon>Agaricomycetidae</taxon>
        <taxon>Agaricales</taxon>
        <taxon>Agaricineae</taxon>
        <taxon>Psathyrellaceae</taxon>
        <taxon>Coprinopsis</taxon>
    </lineage>
</organism>
<dbReference type="SUPFAM" id="SSF47459">
    <property type="entry name" value="HLH, helix-loop-helix DNA-binding domain"/>
    <property type="match status" value="1"/>
</dbReference>
<dbReference type="Pfam" id="PF00010">
    <property type="entry name" value="HLH"/>
    <property type="match status" value="1"/>
</dbReference>
<feature type="region of interest" description="Disordered" evidence="2">
    <location>
        <begin position="570"/>
        <end position="652"/>
    </location>
</feature>
<accession>A0A5C3L095</accession>
<feature type="compositionally biased region" description="Low complexity" evidence="2">
    <location>
        <begin position="78"/>
        <end position="90"/>
    </location>
</feature>
<evidence type="ECO:0000259" key="3">
    <source>
        <dbReference type="PROSITE" id="PS50888"/>
    </source>
</evidence>
<feature type="domain" description="BHLH" evidence="3">
    <location>
        <begin position="636"/>
        <end position="726"/>
    </location>
</feature>
<evidence type="ECO:0000313" key="5">
    <source>
        <dbReference type="Proteomes" id="UP000307440"/>
    </source>
</evidence>
<name>A0A5C3L095_COPMA</name>
<feature type="compositionally biased region" description="Polar residues" evidence="2">
    <location>
        <begin position="42"/>
        <end position="70"/>
    </location>
</feature>
<proteinExistence type="predicted"/>
<feature type="compositionally biased region" description="Low complexity" evidence="2">
    <location>
        <begin position="296"/>
        <end position="307"/>
    </location>
</feature>
<dbReference type="Gene3D" id="4.10.280.10">
    <property type="entry name" value="Helix-loop-helix DNA-binding domain"/>
    <property type="match status" value="1"/>
</dbReference>
<feature type="region of interest" description="Disordered" evidence="2">
    <location>
        <begin position="1"/>
        <end position="90"/>
    </location>
</feature>
<feature type="region of interest" description="Disordered" evidence="2">
    <location>
        <begin position="222"/>
        <end position="308"/>
    </location>
</feature>
<feature type="compositionally biased region" description="Polar residues" evidence="2">
    <location>
        <begin position="570"/>
        <end position="588"/>
    </location>
</feature>
<feature type="compositionally biased region" description="Polar residues" evidence="2">
    <location>
        <begin position="366"/>
        <end position="377"/>
    </location>
</feature>
<protein>
    <recommendedName>
        <fullName evidence="3">BHLH domain-containing protein</fullName>
    </recommendedName>
</protein>
<feature type="compositionally biased region" description="Basic and acidic residues" evidence="2">
    <location>
        <begin position="642"/>
        <end position="652"/>
    </location>
</feature>
<dbReference type="OrthoDB" id="5344169at2759"/>
<dbReference type="Proteomes" id="UP000307440">
    <property type="component" value="Unassembled WGS sequence"/>
</dbReference>
<gene>
    <name evidence="4" type="ORF">FA15DRAFT_638213</name>
</gene>
<dbReference type="InterPro" id="IPR011598">
    <property type="entry name" value="bHLH_dom"/>
</dbReference>
<keyword evidence="1" id="KW-0175">Coiled coil</keyword>
<feature type="compositionally biased region" description="Gly residues" evidence="2">
    <location>
        <begin position="9"/>
        <end position="19"/>
    </location>
</feature>
<feature type="compositionally biased region" description="Polar residues" evidence="2">
    <location>
        <begin position="440"/>
        <end position="461"/>
    </location>
</feature>
<feature type="region of interest" description="Disordered" evidence="2">
    <location>
        <begin position="362"/>
        <end position="527"/>
    </location>
</feature>
<dbReference type="EMBL" id="ML210178">
    <property type="protein sequence ID" value="TFK26135.1"/>
    <property type="molecule type" value="Genomic_DNA"/>
</dbReference>
<dbReference type="SMART" id="SM00353">
    <property type="entry name" value="HLH"/>
    <property type="match status" value="1"/>
</dbReference>
<dbReference type="PROSITE" id="PS50888">
    <property type="entry name" value="BHLH"/>
    <property type="match status" value="1"/>
</dbReference>
<evidence type="ECO:0000256" key="1">
    <source>
        <dbReference type="SAM" id="Coils"/>
    </source>
</evidence>
<dbReference type="STRING" id="230819.A0A5C3L095"/>
<keyword evidence="5" id="KW-1185">Reference proteome</keyword>
<dbReference type="GO" id="GO:0046983">
    <property type="term" value="F:protein dimerization activity"/>
    <property type="evidence" value="ECO:0007669"/>
    <property type="project" value="InterPro"/>
</dbReference>
<evidence type="ECO:0000256" key="2">
    <source>
        <dbReference type="SAM" id="MobiDB-lite"/>
    </source>
</evidence>